<sequence>MLKVVILSNHVSCLPVVDYLNAQGSLQAVVSTDKLRDHHTGIEDFCNSKNILFLKINRAGLLTAVKQLFTDYRPDAVIMFGFSYRIPAALYEFPPLGFYNVHFSLLPAYQGPDPLFWQMKNGETAGGVSIHRVDAGFDTGAVVMQQQLPFIPGETWGVADGRYGVLAVNMIVQLIDQLKKDKGIAELPVNTIIASYYPRPTANDLAIDWDLHTAAQIEALVNACNPGGGGAVTTFRQQLVKILEVSPVEATGEAGVAGGTIIHADGSGLYVQCMDRRILRVNVLKLSEGFVTGFKLVAMGVQKGDRLENGIFQYQQEHI</sequence>
<dbReference type="InterPro" id="IPR036477">
    <property type="entry name" value="Formyl_transf_N_sf"/>
</dbReference>
<name>A0A965ZGH6_9SPHI</name>
<dbReference type="SUPFAM" id="SSF53328">
    <property type="entry name" value="Formyltransferase"/>
    <property type="match status" value="1"/>
</dbReference>
<dbReference type="EMBL" id="WWEO01000042">
    <property type="protein sequence ID" value="NCD70235.1"/>
    <property type="molecule type" value="Genomic_DNA"/>
</dbReference>
<dbReference type="AlphaFoldDB" id="A0A965ZGH6"/>
<dbReference type="RefSeq" id="WP_166586197.1">
    <property type="nucleotide sequence ID" value="NZ_WWEO01000042.1"/>
</dbReference>
<feature type="domain" description="Formyl transferase C-terminal" evidence="2">
    <location>
        <begin position="202"/>
        <end position="286"/>
    </location>
</feature>
<dbReference type="Proteomes" id="UP000638732">
    <property type="component" value="Unassembled WGS sequence"/>
</dbReference>
<evidence type="ECO:0000313" key="3">
    <source>
        <dbReference type="EMBL" id="NCD70235.1"/>
    </source>
</evidence>
<reference evidence="3" key="1">
    <citation type="submission" date="2020-01" db="EMBL/GenBank/DDBJ databases">
        <authorList>
            <person name="Seo Y.L."/>
        </authorList>
    </citation>
    <scope>NUCLEOTIDE SEQUENCE</scope>
    <source>
        <strain evidence="3">R11</strain>
    </source>
</reference>
<evidence type="ECO:0000259" key="2">
    <source>
        <dbReference type="Pfam" id="PF02911"/>
    </source>
</evidence>
<evidence type="ECO:0008006" key="5">
    <source>
        <dbReference type="Google" id="ProtNLM"/>
    </source>
</evidence>
<dbReference type="PANTHER" id="PTHR11138">
    <property type="entry name" value="METHIONYL-TRNA FORMYLTRANSFERASE"/>
    <property type="match status" value="1"/>
</dbReference>
<proteinExistence type="predicted"/>
<dbReference type="PANTHER" id="PTHR11138:SF5">
    <property type="entry name" value="METHIONYL-TRNA FORMYLTRANSFERASE, MITOCHONDRIAL"/>
    <property type="match status" value="1"/>
</dbReference>
<feature type="domain" description="Formyl transferase N-terminal" evidence="1">
    <location>
        <begin position="62"/>
        <end position="159"/>
    </location>
</feature>
<dbReference type="InterPro" id="IPR002376">
    <property type="entry name" value="Formyl_transf_N"/>
</dbReference>
<dbReference type="SUPFAM" id="SSF50486">
    <property type="entry name" value="FMT C-terminal domain-like"/>
    <property type="match status" value="1"/>
</dbReference>
<dbReference type="Pfam" id="PF02911">
    <property type="entry name" value="Formyl_trans_C"/>
    <property type="match status" value="1"/>
</dbReference>
<protein>
    <recommendedName>
        <fullName evidence="5">Methionyl-tRNA formyltransferase</fullName>
    </recommendedName>
</protein>
<comment type="caution">
    <text evidence="3">The sequence shown here is derived from an EMBL/GenBank/DDBJ whole genome shotgun (WGS) entry which is preliminary data.</text>
</comment>
<dbReference type="GO" id="GO:0005829">
    <property type="term" value="C:cytosol"/>
    <property type="evidence" value="ECO:0007669"/>
    <property type="project" value="TreeGrafter"/>
</dbReference>
<keyword evidence="4" id="KW-1185">Reference proteome</keyword>
<accession>A0A965ZGH6</accession>
<dbReference type="GO" id="GO:0004479">
    <property type="term" value="F:methionyl-tRNA formyltransferase activity"/>
    <property type="evidence" value="ECO:0007669"/>
    <property type="project" value="TreeGrafter"/>
</dbReference>
<organism evidence="3 4">
    <name type="scientific">Mucilaginibacter agri</name>
    <dbReference type="NCBI Taxonomy" id="2695265"/>
    <lineage>
        <taxon>Bacteria</taxon>
        <taxon>Pseudomonadati</taxon>
        <taxon>Bacteroidota</taxon>
        <taxon>Sphingobacteriia</taxon>
        <taxon>Sphingobacteriales</taxon>
        <taxon>Sphingobacteriaceae</taxon>
        <taxon>Mucilaginibacter</taxon>
    </lineage>
</organism>
<dbReference type="Gene3D" id="3.40.50.12230">
    <property type="match status" value="1"/>
</dbReference>
<dbReference type="InterPro" id="IPR005793">
    <property type="entry name" value="Formyl_trans_C"/>
</dbReference>
<evidence type="ECO:0000259" key="1">
    <source>
        <dbReference type="Pfam" id="PF00551"/>
    </source>
</evidence>
<dbReference type="InterPro" id="IPR011034">
    <property type="entry name" value="Formyl_transferase-like_C_sf"/>
</dbReference>
<dbReference type="Pfam" id="PF00551">
    <property type="entry name" value="Formyl_trans_N"/>
    <property type="match status" value="1"/>
</dbReference>
<gene>
    <name evidence="3" type="ORF">GSY63_12780</name>
</gene>
<evidence type="ECO:0000313" key="4">
    <source>
        <dbReference type="Proteomes" id="UP000638732"/>
    </source>
</evidence>
<reference evidence="3" key="2">
    <citation type="submission" date="2020-10" db="EMBL/GenBank/DDBJ databases">
        <title>Mucilaginibacter sp. nov., isolated from soil.</title>
        <authorList>
            <person name="Jeon C.O."/>
        </authorList>
    </citation>
    <scope>NUCLEOTIDE SEQUENCE</scope>
    <source>
        <strain evidence="3">R11</strain>
    </source>
</reference>